<keyword evidence="4" id="KW-0677">Repeat</keyword>
<evidence type="ECO:0000256" key="12">
    <source>
        <dbReference type="SAM" id="Phobius"/>
    </source>
</evidence>
<evidence type="ECO:0000256" key="7">
    <source>
        <dbReference type="ARBA" id="ARBA00022989"/>
    </source>
</evidence>
<proteinExistence type="predicted"/>
<dbReference type="FunFam" id="3.40.50.300:FF:000327">
    <property type="entry name" value="ATP-binding cassette sub-family A member 3"/>
    <property type="match status" value="1"/>
</dbReference>
<feature type="transmembrane region" description="Helical" evidence="12">
    <location>
        <begin position="457"/>
        <end position="478"/>
    </location>
</feature>
<keyword evidence="10" id="KW-0325">Glycoprotein</keyword>
<feature type="domain" description="ABC transporter" evidence="13">
    <location>
        <begin position="1377"/>
        <end position="1610"/>
    </location>
</feature>
<keyword evidence="3 12" id="KW-0812">Transmembrane</keyword>
<dbReference type="InterPro" id="IPR027417">
    <property type="entry name" value="P-loop_NTPase"/>
</dbReference>
<feature type="transmembrane region" description="Helical" evidence="12">
    <location>
        <begin position="1090"/>
        <end position="1110"/>
    </location>
</feature>
<dbReference type="GO" id="GO:0140359">
    <property type="term" value="F:ABC-type transporter activity"/>
    <property type="evidence" value="ECO:0007669"/>
    <property type="project" value="InterPro"/>
</dbReference>
<evidence type="ECO:0000256" key="3">
    <source>
        <dbReference type="ARBA" id="ARBA00022692"/>
    </source>
</evidence>
<feature type="transmembrane region" description="Helical" evidence="12">
    <location>
        <begin position="1130"/>
        <end position="1152"/>
    </location>
</feature>
<dbReference type="PROSITE" id="PS00211">
    <property type="entry name" value="ABC_TRANSPORTER_1"/>
    <property type="match status" value="1"/>
</dbReference>
<keyword evidence="15" id="KW-1185">Reference proteome</keyword>
<keyword evidence="9 12" id="KW-0472">Membrane</keyword>
<keyword evidence="5" id="KW-0547">Nucleotide-binding</keyword>
<evidence type="ECO:0000313" key="14">
    <source>
        <dbReference type="EMBL" id="CAD7683627.1"/>
    </source>
</evidence>
<dbReference type="SUPFAM" id="SSF52540">
    <property type="entry name" value="P-loop containing nucleoside triphosphate hydrolases"/>
    <property type="match status" value="2"/>
</dbReference>
<dbReference type="GO" id="GO:0012505">
    <property type="term" value="C:endomembrane system"/>
    <property type="evidence" value="ECO:0007669"/>
    <property type="project" value="UniProtKB-SubCell"/>
</dbReference>
<evidence type="ECO:0000313" key="15">
    <source>
        <dbReference type="Proteomes" id="UP000645828"/>
    </source>
</evidence>
<evidence type="ECO:0000256" key="6">
    <source>
        <dbReference type="ARBA" id="ARBA00022840"/>
    </source>
</evidence>
<comment type="caution">
    <text evidence="14">The sequence shown here is derived from an EMBL/GenBank/DDBJ whole genome shotgun (WGS) entry which is preliminary data.</text>
</comment>
<feature type="transmembrane region" description="Helical" evidence="12">
    <location>
        <begin position="1296"/>
        <end position="1316"/>
    </location>
</feature>
<feature type="transmembrane region" description="Helical" evidence="12">
    <location>
        <begin position="1173"/>
        <end position="1193"/>
    </location>
</feature>
<dbReference type="PANTHER" id="PTHR19229">
    <property type="entry name" value="ATP-BINDING CASSETTE TRANSPORTER SUBFAMILY A ABCA"/>
    <property type="match status" value="1"/>
</dbReference>
<dbReference type="InterPro" id="IPR056264">
    <property type="entry name" value="R2_ABCA1-4-like"/>
</dbReference>
<dbReference type="Proteomes" id="UP000645828">
    <property type="component" value="Unassembled WGS sequence"/>
</dbReference>
<keyword evidence="7 12" id="KW-1133">Transmembrane helix</keyword>
<dbReference type="FunFam" id="3.40.50.300:FF:000465">
    <property type="entry name" value="ATP-binding cassette, sub-family A (ABC1), member 3"/>
    <property type="match status" value="1"/>
</dbReference>
<keyword evidence="2" id="KW-0813">Transport</keyword>
<feature type="transmembrane region" description="Helical" evidence="12">
    <location>
        <begin position="6"/>
        <end position="26"/>
    </location>
</feature>
<evidence type="ECO:0000256" key="4">
    <source>
        <dbReference type="ARBA" id="ARBA00022737"/>
    </source>
</evidence>
<accession>A0A811Z1J4</accession>
<feature type="domain" description="ABC transporter" evidence="13">
    <location>
        <begin position="535"/>
        <end position="768"/>
    </location>
</feature>
<dbReference type="GO" id="GO:0016020">
    <property type="term" value="C:membrane"/>
    <property type="evidence" value="ECO:0007669"/>
    <property type="project" value="InterPro"/>
</dbReference>
<organism evidence="14 15">
    <name type="scientific">Nyctereutes procyonoides</name>
    <name type="common">Raccoon dog</name>
    <name type="synonym">Canis procyonoides</name>
    <dbReference type="NCBI Taxonomy" id="34880"/>
    <lineage>
        <taxon>Eukaryota</taxon>
        <taxon>Metazoa</taxon>
        <taxon>Chordata</taxon>
        <taxon>Craniata</taxon>
        <taxon>Vertebrata</taxon>
        <taxon>Euteleostomi</taxon>
        <taxon>Mammalia</taxon>
        <taxon>Eutheria</taxon>
        <taxon>Laurasiatheria</taxon>
        <taxon>Carnivora</taxon>
        <taxon>Caniformia</taxon>
        <taxon>Canidae</taxon>
        <taxon>Nyctereutes</taxon>
    </lineage>
</organism>
<dbReference type="SMART" id="SM00382">
    <property type="entry name" value="AAA"/>
    <property type="match status" value="2"/>
</dbReference>
<evidence type="ECO:0000256" key="8">
    <source>
        <dbReference type="ARBA" id="ARBA00023055"/>
    </source>
</evidence>
<evidence type="ECO:0000256" key="5">
    <source>
        <dbReference type="ARBA" id="ARBA00022741"/>
    </source>
</evidence>
<feature type="transmembrane region" description="Helical" evidence="12">
    <location>
        <begin position="315"/>
        <end position="341"/>
    </location>
</feature>
<evidence type="ECO:0000256" key="11">
    <source>
        <dbReference type="ARBA" id="ARBA00050894"/>
    </source>
</evidence>
<dbReference type="Pfam" id="PF00005">
    <property type="entry name" value="ABC_tran"/>
    <property type="match status" value="2"/>
</dbReference>
<feature type="transmembrane region" description="Helical" evidence="12">
    <location>
        <begin position="353"/>
        <end position="373"/>
    </location>
</feature>
<feature type="transmembrane region" description="Helical" evidence="12">
    <location>
        <begin position="38"/>
        <end position="57"/>
    </location>
</feature>
<dbReference type="GO" id="GO:0016887">
    <property type="term" value="F:ATP hydrolysis activity"/>
    <property type="evidence" value="ECO:0007669"/>
    <property type="project" value="InterPro"/>
</dbReference>
<gene>
    <name evidence="14" type="ORF">NYPRO_LOCUS16419</name>
</gene>
<dbReference type="GO" id="GO:0005524">
    <property type="term" value="F:ATP binding"/>
    <property type="evidence" value="ECO:0007669"/>
    <property type="project" value="UniProtKB-KW"/>
</dbReference>
<feature type="transmembrane region" description="Helical" evidence="12">
    <location>
        <begin position="264"/>
        <end position="294"/>
    </location>
</feature>
<name>A0A811Z1J4_NYCPR</name>
<dbReference type="Pfam" id="PF23321">
    <property type="entry name" value="R1_ABCA1"/>
    <property type="match status" value="1"/>
</dbReference>
<protein>
    <submittedName>
        <fullName evidence="14">(raccoon dog) hypothetical protein</fullName>
    </submittedName>
</protein>
<dbReference type="CDD" id="cd03263">
    <property type="entry name" value="ABC_subfamily_A"/>
    <property type="match status" value="2"/>
</dbReference>
<feature type="transmembrane region" description="Helical" evidence="12">
    <location>
        <begin position="1045"/>
        <end position="1069"/>
    </location>
</feature>
<dbReference type="InterPro" id="IPR003593">
    <property type="entry name" value="AAA+_ATPase"/>
</dbReference>
<dbReference type="Gene3D" id="3.40.50.300">
    <property type="entry name" value="P-loop containing nucleotide triphosphate hydrolases"/>
    <property type="match status" value="2"/>
</dbReference>
<dbReference type="PROSITE" id="PS50893">
    <property type="entry name" value="ABC_TRANSPORTER_2"/>
    <property type="match status" value="2"/>
</dbReference>
<comment type="subcellular location">
    <subcellularLocation>
        <location evidence="1">Endomembrane system</location>
        <topology evidence="1">Multi-pass membrane protein</topology>
    </subcellularLocation>
</comment>
<dbReference type="InterPro" id="IPR017871">
    <property type="entry name" value="ABC_transporter-like_CS"/>
</dbReference>
<dbReference type="InterPro" id="IPR026082">
    <property type="entry name" value="ABCA"/>
</dbReference>
<evidence type="ECO:0000256" key="9">
    <source>
        <dbReference type="ARBA" id="ARBA00023136"/>
    </source>
</evidence>
<evidence type="ECO:0000256" key="2">
    <source>
        <dbReference type="ARBA" id="ARBA00022448"/>
    </source>
</evidence>
<reference evidence="14" key="1">
    <citation type="submission" date="2020-12" db="EMBL/GenBank/DDBJ databases">
        <authorList>
            <consortium name="Molecular Ecology Group"/>
        </authorList>
    </citation>
    <scope>NUCLEOTIDE SEQUENCE</scope>
    <source>
        <strain evidence="14">TBG_1078</strain>
    </source>
</reference>
<feature type="transmembrane region" description="Helical" evidence="12">
    <location>
        <begin position="380"/>
        <end position="398"/>
    </location>
</feature>
<dbReference type="Pfam" id="PF12698">
    <property type="entry name" value="ABC2_membrane_3"/>
    <property type="match status" value="2"/>
</dbReference>
<sequence>MLQDIIIYLVARNESIVKIIIWLYNFLSLLWEDFRRRLMALFTEFVLTLLFAGTLLLTRKLLIIRNYGPFNYSLQPVDELPAFLEVPMIFPGAWELAFVPSKSVVVKGIVELVKRDLQYNFSVQGFSSERNFEEYVKQENNSKKVLVGIIFDHKFQNSNDPLPFKVKYSLRFSGFQRNKYVSFFRTGGWETGVLFPTFPSLGPRSERNSNGGPPGYITEGFLVMQHALDRAIMKYYNHTATRKLFQDVTVFVQRFPYPAYSHDYFFTFFGIFIPLVILFIFSMNHLTLTQAIVWEKENRLKEYLLMIGLNNWMLWAAYFFTFLSLYSVIILLMCMIFFVKIDPAPIIQYSDPSLIFIFLLCFAIATIFFSFMVSTIFNKAHFAVSVGGFIYFATYFPFATISTNFGQMTFTQKLASCLSSNIAMALGTKFLVKAEMEKIGIKWSNIISPPKMEDFDFIHVLGMFLFDAFLYGLVAWYIEAVFPGEYGVPKPWNFFLLRSHWFGETPERKKETRQFYETNESKYFEAEPTNLVAGIQIKHLYKEFQVQNTTKIALKNLSLNLYMGQITVLLGHNGAGKSTTLSILSGLYPATSGEAYINGYNISQQMVHIRKSLGVCPQQNLLFDYLTVSEHLYFYCVVKGIPQKTRLMETDHMLAAFNLLDKHNAFSHSLSGGMKRRLSMIIALIGGSKVVILDEPTSGMDPASRRATWDVLQEYKENRTILLTTHYMDEADILGDRIAIMVKGSLRCCGSSVFLKRIYGVGYHIVMVKEAHCNVEEIFKLLQYYIPTATLEKNVSNEVSFILPKEYTHSFEALFTDLEKRRYELGIASFGASVTTMEEVFFRVSNMEDSQTDIQATQTLPPSVMSEVSIKNQNRNMSNNKRADYSSMNENSAIMFNTGYSLYHQQFWAMFIKRAMFSWRNWKLIALQMLALLGSFIFLSEADKLSYNINEKAREMNLDQYGRTIVPLSISGNSSLALIFLKHLRSILESDKHTLKEVQGDLLKYLMENEDCIHLCIVAFSIEVKTNKIILTALFNNQAYHSPSLALAILDNILFMTVAGSNASITVFNKPQPYSKPKKQSGTLSDGLQVALNLHFGMTLLISGFCLLTVTEQVTKAKHIQFLSGVYIPVYWLSALLWDFIIFFITCCLLLGAFKFCQLDIYITDYHFLDTMLIFMLYGWSAIPLMYLLSFLFTKSTSAYIKLVLFNYLSGIFSTLIDATLQFGKEVQHRISRATRDFILNSLLFFPNYNLAKCINDYFTFYQIKKWCSGNKPPVYLNCSTENIAKNVYSLEEKMIGKYMIIMSIIGFIYLLFLFFLDTTLWKLRTFFNQYVYFGIYKTFKKRKVFKELSGESDNEDVQNERQRIVGQPQKELDSAVLIKELTKIYFKYPVVLAVKNISVTIQRGECFGLLGFNGAGKTTTFKILTGEETVTTGEVFIEHFSITKSLQKVKSRVGYCPQSDALLEYMTGREIMIMYARSWGVSEPQIQLYVNRWLSSMQLEPHADKLIGTYSGGTKRRLNTAIALMGKSSVILLDEPSAGMDPEARHLLWDAVTRTRESGKTIIITSHRMEECDAFCTRLAIMVQGKFLCLGSPQHLKNKFGNIYILKVKVKNDVQNKLEDLKYFITLTFPGSVLKQENQGILTYYIPSKDSSWGKVFGILEEAKEQFHLEDYSISQITLEQVFLNFANPENTEGDYNEKEPECSFSGLVWAHGVSHQPHEKSDLSQDSWADEQTSRDNCCPVARQKEFMKLLYFDMFVQSFCILNWIL</sequence>
<keyword evidence="6" id="KW-0067">ATP-binding</keyword>
<dbReference type="InterPro" id="IPR013525">
    <property type="entry name" value="ABC2_TM"/>
</dbReference>
<dbReference type="InterPro" id="IPR003439">
    <property type="entry name" value="ABC_transporter-like_ATP-bd"/>
</dbReference>
<comment type="catalytic activity">
    <reaction evidence="11">
        <text>cholesterol(in) + ATP + H2O = cholesterol(out) + ADP + phosphate + H(+)</text>
        <dbReference type="Rhea" id="RHEA:39051"/>
        <dbReference type="ChEBI" id="CHEBI:15377"/>
        <dbReference type="ChEBI" id="CHEBI:15378"/>
        <dbReference type="ChEBI" id="CHEBI:16113"/>
        <dbReference type="ChEBI" id="CHEBI:30616"/>
        <dbReference type="ChEBI" id="CHEBI:43474"/>
        <dbReference type="ChEBI" id="CHEBI:456216"/>
    </reaction>
    <physiologicalReaction direction="left-to-right" evidence="11">
        <dbReference type="Rhea" id="RHEA:39052"/>
    </physiologicalReaction>
</comment>
<dbReference type="PANTHER" id="PTHR19229:SF243">
    <property type="entry name" value="ATP-BINDING CASSETTE, SUB-FAMILY A (ABC1), MEMBER 15"/>
    <property type="match status" value="1"/>
</dbReference>
<evidence type="ECO:0000259" key="13">
    <source>
        <dbReference type="PROSITE" id="PS50893"/>
    </source>
</evidence>
<evidence type="ECO:0000256" key="10">
    <source>
        <dbReference type="ARBA" id="ARBA00023180"/>
    </source>
</evidence>
<dbReference type="GO" id="GO:0005737">
    <property type="term" value="C:cytoplasm"/>
    <property type="evidence" value="ECO:0007669"/>
    <property type="project" value="UniProtKB-ARBA"/>
</dbReference>
<feature type="transmembrane region" description="Helical" evidence="12">
    <location>
        <begin position="922"/>
        <end position="940"/>
    </location>
</feature>
<evidence type="ECO:0000256" key="1">
    <source>
        <dbReference type="ARBA" id="ARBA00004127"/>
    </source>
</evidence>
<dbReference type="EMBL" id="CAJHUB010000755">
    <property type="protein sequence ID" value="CAD7683627.1"/>
    <property type="molecule type" value="Genomic_DNA"/>
</dbReference>
<dbReference type="GO" id="GO:0005319">
    <property type="term" value="F:lipid transporter activity"/>
    <property type="evidence" value="ECO:0007669"/>
    <property type="project" value="TreeGrafter"/>
</dbReference>
<keyword evidence="8" id="KW-0445">Lipid transport</keyword>